<protein>
    <recommendedName>
        <fullName evidence="6">Peptidase S8/S53 domain-containing protein</fullName>
    </recommendedName>
</protein>
<dbReference type="Gene3D" id="3.40.50.200">
    <property type="entry name" value="Peptidase S8/S53 domain"/>
    <property type="match status" value="2"/>
</dbReference>
<feature type="compositionally biased region" description="Low complexity" evidence="4">
    <location>
        <begin position="707"/>
        <end position="717"/>
    </location>
</feature>
<evidence type="ECO:0000259" key="6">
    <source>
        <dbReference type="Pfam" id="PF00082"/>
    </source>
</evidence>
<keyword evidence="2" id="KW-0378">Hydrolase</keyword>
<proteinExistence type="predicted"/>
<comment type="caution">
    <text evidence="7">The sequence shown here is derived from an EMBL/GenBank/DDBJ whole genome shotgun (WGS) entry which is preliminary data.</text>
</comment>
<evidence type="ECO:0000313" key="8">
    <source>
        <dbReference type="Proteomes" id="UP001500929"/>
    </source>
</evidence>
<evidence type="ECO:0000256" key="3">
    <source>
        <dbReference type="ARBA" id="ARBA00022825"/>
    </source>
</evidence>
<evidence type="ECO:0000256" key="4">
    <source>
        <dbReference type="SAM" id="MobiDB-lite"/>
    </source>
</evidence>
<dbReference type="SUPFAM" id="SSF52743">
    <property type="entry name" value="Subtilisin-like"/>
    <property type="match status" value="1"/>
</dbReference>
<organism evidence="7 8">
    <name type="scientific">Herbiconiux moechotypicola</name>
    <dbReference type="NCBI Taxonomy" id="637393"/>
    <lineage>
        <taxon>Bacteria</taxon>
        <taxon>Bacillati</taxon>
        <taxon>Actinomycetota</taxon>
        <taxon>Actinomycetes</taxon>
        <taxon>Micrococcales</taxon>
        <taxon>Microbacteriaceae</taxon>
        <taxon>Herbiconiux</taxon>
    </lineage>
</organism>
<feature type="domain" description="Peptidase S8/S53" evidence="6">
    <location>
        <begin position="606"/>
        <end position="652"/>
    </location>
</feature>
<evidence type="ECO:0000256" key="5">
    <source>
        <dbReference type="SAM" id="Phobius"/>
    </source>
</evidence>
<dbReference type="Pfam" id="PF00082">
    <property type="entry name" value="Peptidase_S8"/>
    <property type="match status" value="1"/>
</dbReference>
<feature type="transmembrane region" description="Helical" evidence="5">
    <location>
        <begin position="732"/>
        <end position="751"/>
    </location>
</feature>
<dbReference type="InterPro" id="IPR036852">
    <property type="entry name" value="Peptidase_S8/S53_dom_sf"/>
</dbReference>
<reference evidence="7 8" key="1">
    <citation type="journal article" date="2019" name="Int. J. Syst. Evol. Microbiol.">
        <title>The Global Catalogue of Microorganisms (GCM) 10K type strain sequencing project: providing services to taxonomists for standard genome sequencing and annotation.</title>
        <authorList>
            <consortium name="The Broad Institute Genomics Platform"/>
            <consortium name="The Broad Institute Genome Sequencing Center for Infectious Disease"/>
            <person name="Wu L."/>
            <person name="Ma J."/>
        </authorList>
    </citation>
    <scope>NUCLEOTIDE SEQUENCE [LARGE SCALE GENOMIC DNA]</scope>
    <source>
        <strain evidence="7 8">JCM 16117</strain>
    </source>
</reference>
<accession>A0ABN3DWN4</accession>
<keyword evidence="8" id="KW-1185">Reference proteome</keyword>
<dbReference type="InterPro" id="IPR023828">
    <property type="entry name" value="Peptidase_S8_Ser-AS"/>
</dbReference>
<dbReference type="EMBL" id="BAAAQY010000010">
    <property type="protein sequence ID" value="GAA2243387.1"/>
    <property type="molecule type" value="Genomic_DNA"/>
</dbReference>
<name>A0ABN3DWN4_9MICO</name>
<keyword evidence="5" id="KW-0472">Membrane</keyword>
<evidence type="ECO:0000256" key="2">
    <source>
        <dbReference type="ARBA" id="ARBA00022801"/>
    </source>
</evidence>
<sequence>MVGALMGAPAIAVAADDGVLRGDGAAGGFTDTVGLSGRLETLAQLPPGDDLSALSPERADQLGAELGVAIEGEGGLQLKDDSVAVSIRYSATPDPADFDALAALAEVVATSVDDARASAWVPRDRLDEVAALPRVASVTEALRPATGTPAEVAAEVTAEVAADDDEAAVSALSAASACRTIEAVALPALRADVAAALHGVDGTGVTVGIISDSFGGSSTAASTPAQDVAAGLLPGPGNPCGHEQPVTVLRDDDTGSTIDEGRGMAQVVHSIAPGARLMFSAVGIDDLTFRDSVLALAAAGADVIVDDVYLFDQSFFEPSLVGLAVQQVVAEGIPYLTSAGNYTNVGVDGPASAGYSVNGWQTDRYRPTACPEAVLGKLAPGDYDCMDFSQPGVFAPSGSPDATASLLLPALEVDRSYALQWAEPWGKAKARFLLALTDPEGDTSVFDPDQKGFPGIGGTLRPFSTGSYDFTIVRDLAGASGEGGPEAAIEPAFTWVWSFRGEIAAAEYYGVHGHDRVGATITGHGGLEEAISVAAIPSDWETTSNAGGVPVAEDFSSIGPARQLFAVTAGEAEGVEPLPEQLVVSKPDVAGVDRILTDFFSPSRPVPDRPGVHSFWGTSAAAPSAAAVVALGRQIAPTATVEDLRDALTGTGRTASSGSVHVVDSEKVGAGLIDAAAFVEALAEPGPTPTPTPAPSPGPDPAPTPTPTAGADTASGGQLAATGFESGSAAPIALAAVAVSALGGLALVTAARRVRRAGVRSGRRAS</sequence>
<keyword evidence="5" id="KW-1133">Transmembrane helix</keyword>
<dbReference type="InterPro" id="IPR000209">
    <property type="entry name" value="Peptidase_S8/S53_dom"/>
</dbReference>
<keyword evidence="5" id="KW-0812">Transmembrane</keyword>
<keyword evidence="1" id="KW-0645">Protease</keyword>
<dbReference type="PROSITE" id="PS00138">
    <property type="entry name" value="SUBTILASE_SER"/>
    <property type="match status" value="1"/>
</dbReference>
<feature type="compositionally biased region" description="Pro residues" evidence="4">
    <location>
        <begin position="686"/>
        <end position="706"/>
    </location>
</feature>
<keyword evidence="3" id="KW-0720">Serine protease</keyword>
<evidence type="ECO:0000313" key="7">
    <source>
        <dbReference type="EMBL" id="GAA2243387.1"/>
    </source>
</evidence>
<gene>
    <name evidence="7" type="ORF">GCM10009851_30780</name>
</gene>
<evidence type="ECO:0000256" key="1">
    <source>
        <dbReference type="ARBA" id="ARBA00022670"/>
    </source>
</evidence>
<dbReference type="Proteomes" id="UP001500929">
    <property type="component" value="Unassembled WGS sequence"/>
</dbReference>
<feature type="region of interest" description="Disordered" evidence="4">
    <location>
        <begin position="683"/>
        <end position="722"/>
    </location>
</feature>